<dbReference type="InterPro" id="IPR028431">
    <property type="entry name" value="NADP_DH_HndA-like"/>
</dbReference>
<keyword evidence="3 7" id="KW-0479">Metal-binding</keyword>
<proteinExistence type="inferred from homology"/>
<protein>
    <submittedName>
        <fullName evidence="8">NADH-quinone oxidoreductase subunit E</fullName>
        <ecNumber evidence="8">1.6.5.11</ecNumber>
    </submittedName>
</protein>
<organism evidence="8 9">
    <name type="scientific">Clostridium cochlearium</name>
    <dbReference type="NCBI Taxonomy" id="1494"/>
    <lineage>
        <taxon>Bacteria</taxon>
        <taxon>Bacillati</taxon>
        <taxon>Bacillota</taxon>
        <taxon>Clostridia</taxon>
        <taxon>Eubacteriales</taxon>
        <taxon>Clostridiaceae</taxon>
        <taxon>Clostridium</taxon>
    </lineage>
</organism>
<feature type="binding site" evidence="7">
    <location>
        <position position="130"/>
    </location>
    <ligand>
        <name>[2Fe-2S] cluster</name>
        <dbReference type="ChEBI" id="CHEBI:190135"/>
    </ligand>
</feature>
<dbReference type="PANTHER" id="PTHR43342">
    <property type="entry name" value="NADH-QUINONE OXIDOREDUCTASE, E SUBUNIT"/>
    <property type="match status" value="1"/>
</dbReference>
<dbReference type="RefSeq" id="WP_111921649.1">
    <property type="nucleotide sequence ID" value="NZ_JAHLNT010000001.1"/>
</dbReference>
<evidence type="ECO:0000256" key="4">
    <source>
        <dbReference type="ARBA" id="ARBA00023004"/>
    </source>
</evidence>
<sequence>MEELQGFTKEQVTKLDEIIEKHKEDSGKLIPMLEEVQALLGYVPVSVQERIASKTGISENRIYGVVSFYFFFTMKPRARHRVQICLGTACYVKGGKEIAEKIEKEFNVKPGESTKDGRFTYETTRCFGTCGLAPVIAVDGKVYGKVKPEEVMDILNEYK</sequence>
<evidence type="ECO:0000256" key="3">
    <source>
        <dbReference type="ARBA" id="ARBA00022723"/>
    </source>
</evidence>
<evidence type="ECO:0000313" key="8">
    <source>
        <dbReference type="EMBL" id="SQB35468.1"/>
    </source>
</evidence>
<dbReference type="Proteomes" id="UP000250223">
    <property type="component" value="Unassembled WGS sequence"/>
</dbReference>
<dbReference type="CDD" id="cd03064">
    <property type="entry name" value="TRX_Fd_NuoE"/>
    <property type="match status" value="1"/>
</dbReference>
<reference evidence="8 9" key="1">
    <citation type="submission" date="2018-06" db="EMBL/GenBank/DDBJ databases">
        <authorList>
            <consortium name="Pathogen Informatics"/>
            <person name="Doyle S."/>
        </authorList>
    </citation>
    <scope>NUCLEOTIDE SEQUENCE [LARGE SCALE GENOMIC DNA]</scope>
    <source>
        <strain evidence="8 9">NCTC13028</strain>
    </source>
</reference>
<dbReference type="Gene3D" id="3.40.30.10">
    <property type="entry name" value="Glutaredoxin"/>
    <property type="match status" value="1"/>
</dbReference>
<dbReference type="InterPro" id="IPR036249">
    <property type="entry name" value="Thioredoxin-like_sf"/>
</dbReference>
<comment type="cofactor">
    <cofactor evidence="7">
        <name>[2Fe-2S] cluster</name>
        <dbReference type="ChEBI" id="CHEBI:190135"/>
    </cofactor>
    <text evidence="7">Binds 1 [2Fe-2S] cluster.</text>
</comment>
<gene>
    <name evidence="8" type="primary">nuoE_2</name>
    <name evidence="8" type="ORF">NCTC13028_01976</name>
</gene>
<dbReference type="GO" id="GO:0051537">
    <property type="term" value="F:2 iron, 2 sulfur cluster binding"/>
    <property type="evidence" value="ECO:0007669"/>
    <property type="project" value="UniProtKB-KW"/>
</dbReference>
<evidence type="ECO:0000256" key="7">
    <source>
        <dbReference type="PIRSR" id="PIRSR000216-1"/>
    </source>
</evidence>
<evidence type="ECO:0000256" key="6">
    <source>
        <dbReference type="ARBA" id="ARBA00034078"/>
    </source>
</evidence>
<dbReference type="InterPro" id="IPR042128">
    <property type="entry name" value="NuoE_dom"/>
</dbReference>
<keyword evidence="4 7" id="KW-0408">Iron</keyword>
<dbReference type="InterPro" id="IPR002023">
    <property type="entry name" value="NuoE-like"/>
</dbReference>
<evidence type="ECO:0000256" key="2">
    <source>
        <dbReference type="ARBA" id="ARBA00022714"/>
    </source>
</evidence>
<dbReference type="PANTHER" id="PTHR43342:SF2">
    <property type="entry name" value="POTENTIAL NAD-REDUCING HYDROGENASE SUBUNIT"/>
    <property type="match status" value="1"/>
</dbReference>
<name>A0A2X2W3P1_CLOCO</name>
<keyword evidence="5 7" id="KW-0411">Iron-sulfur</keyword>
<accession>A0A2X2W3P1</accession>
<dbReference type="GO" id="GO:0016491">
    <property type="term" value="F:oxidoreductase activity"/>
    <property type="evidence" value="ECO:0007669"/>
    <property type="project" value="UniProtKB-KW"/>
</dbReference>
<dbReference type="GO" id="GO:0046872">
    <property type="term" value="F:metal ion binding"/>
    <property type="evidence" value="ECO:0007669"/>
    <property type="project" value="UniProtKB-KW"/>
</dbReference>
<comment type="cofactor">
    <cofactor evidence="6">
        <name>[2Fe-2S] cluster</name>
        <dbReference type="ChEBI" id="CHEBI:190135"/>
    </cofactor>
</comment>
<dbReference type="EMBL" id="UAWC01000024">
    <property type="protein sequence ID" value="SQB35468.1"/>
    <property type="molecule type" value="Genomic_DNA"/>
</dbReference>
<dbReference type="InterPro" id="IPR041921">
    <property type="entry name" value="NuoE_N"/>
</dbReference>
<comment type="similarity">
    <text evidence="1">Belongs to the complex I 24 kDa subunit family.</text>
</comment>
<dbReference type="SUPFAM" id="SSF52833">
    <property type="entry name" value="Thioredoxin-like"/>
    <property type="match status" value="1"/>
</dbReference>
<evidence type="ECO:0000313" key="9">
    <source>
        <dbReference type="Proteomes" id="UP000250223"/>
    </source>
</evidence>
<feature type="binding site" evidence="7">
    <location>
        <position position="90"/>
    </location>
    <ligand>
        <name>[2Fe-2S] cluster</name>
        <dbReference type="ChEBI" id="CHEBI:190135"/>
    </ligand>
</feature>
<keyword evidence="2 7" id="KW-0001">2Fe-2S</keyword>
<evidence type="ECO:0000256" key="1">
    <source>
        <dbReference type="ARBA" id="ARBA00010643"/>
    </source>
</evidence>
<evidence type="ECO:0000256" key="5">
    <source>
        <dbReference type="ARBA" id="ARBA00023014"/>
    </source>
</evidence>
<dbReference type="EC" id="1.6.5.11" evidence="8"/>
<keyword evidence="8" id="KW-0560">Oxidoreductase</keyword>
<dbReference type="Gene3D" id="1.10.10.1590">
    <property type="entry name" value="NADH-quinone oxidoreductase subunit E"/>
    <property type="match status" value="1"/>
</dbReference>
<dbReference type="AlphaFoldDB" id="A0A2X2W3P1"/>
<dbReference type="PIRSF" id="PIRSF000216">
    <property type="entry name" value="NADH_DH_24kDa"/>
    <property type="match status" value="1"/>
</dbReference>
<dbReference type="Pfam" id="PF01257">
    <property type="entry name" value="2Fe-2S_thioredx"/>
    <property type="match status" value="1"/>
</dbReference>
<feature type="binding site" evidence="7">
    <location>
        <position position="85"/>
    </location>
    <ligand>
        <name>[2Fe-2S] cluster</name>
        <dbReference type="ChEBI" id="CHEBI:190135"/>
    </ligand>
</feature>
<feature type="binding site" evidence="7">
    <location>
        <position position="126"/>
    </location>
    <ligand>
        <name>[2Fe-2S] cluster</name>
        <dbReference type="ChEBI" id="CHEBI:190135"/>
    </ligand>
</feature>